<feature type="compositionally biased region" description="Low complexity" evidence="9">
    <location>
        <begin position="674"/>
        <end position="687"/>
    </location>
</feature>
<evidence type="ECO:0000256" key="7">
    <source>
        <dbReference type="ARBA" id="ARBA00023121"/>
    </source>
</evidence>
<feature type="region of interest" description="Disordered" evidence="9">
    <location>
        <begin position="71"/>
        <end position="120"/>
    </location>
</feature>
<dbReference type="Proteomes" id="UP000075714">
    <property type="component" value="Unassembled WGS sequence"/>
</dbReference>
<comment type="subcellular location">
    <subcellularLocation>
        <location evidence="1">Endoplasmic reticulum membrane</location>
    </subcellularLocation>
</comment>
<evidence type="ECO:0000313" key="12">
    <source>
        <dbReference type="Proteomes" id="UP000075714"/>
    </source>
</evidence>
<evidence type="ECO:0000256" key="5">
    <source>
        <dbReference type="ARBA" id="ARBA00022989"/>
    </source>
</evidence>
<gene>
    <name evidence="11" type="ORF">GPECTOR_41g651</name>
</gene>
<feature type="region of interest" description="Disordered" evidence="9">
    <location>
        <begin position="428"/>
        <end position="451"/>
    </location>
</feature>
<dbReference type="GO" id="GO:0008289">
    <property type="term" value="F:lipid binding"/>
    <property type="evidence" value="ECO:0007669"/>
    <property type="project" value="UniProtKB-KW"/>
</dbReference>
<feature type="region of interest" description="Disordered" evidence="9">
    <location>
        <begin position="1058"/>
        <end position="1080"/>
    </location>
</feature>
<feature type="compositionally biased region" description="Basic and acidic residues" evidence="9">
    <location>
        <begin position="881"/>
        <end position="907"/>
    </location>
</feature>
<dbReference type="GO" id="GO:0005789">
    <property type="term" value="C:endoplasmic reticulum membrane"/>
    <property type="evidence" value="ECO:0007669"/>
    <property type="project" value="UniProtKB-SubCell"/>
</dbReference>
<keyword evidence="3" id="KW-0812">Transmembrane</keyword>
<evidence type="ECO:0000313" key="11">
    <source>
        <dbReference type="EMBL" id="KXZ46687.1"/>
    </source>
</evidence>
<dbReference type="PANTHER" id="PTHR13466">
    <property type="entry name" value="TEX2 PROTEIN-RELATED"/>
    <property type="match status" value="1"/>
</dbReference>
<feature type="region of interest" description="Disordered" evidence="9">
    <location>
        <begin position="876"/>
        <end position="927"/>
    </location>
</feature>
<keyword evidence="5" id="KW-1133">Transmembrane helix</keyword>
<feature type="compositionally biased region" description="Pro residues" evidence="9">
    <location>
        <begin position="643"/>
        <end position="654"/>
    </location>
</feature>
<dbReference type="PROSITE" id="PS51847">
    <property type="entry name" value="SMP"/>
    <property type="match status" value="1"/>
</dbReference>
<keyword evidence="6" id="KW-0445">Lipid transport</keyword>
<keyword evidence="7" id="KW-0446">Lipid-binding</keyword>
<keyword evidence="8" id="KW-0472">Membrane</keyword>
<feature type="domain" description="SMP-LTD" evidence="10">
    <location>
        <begin position="951"/>
        <end position="1080"/>
    </location>
</feature>
<evidence type="ECO:0000256" key="3">
    <source>
        <dbReference type="ARBA" id="ARBA00022692"/>
    </source>
</evidence>
<feature type="region of interest" description="Disordered" evidence="9">
    <location>
        <begin position="1"/>
        <end position="33"/>
    </location>
</feature>
<dbReference type="AlphaFoldDB" id="A0A150GA12"/>
<accession>A0A150GA12</accession>
<keyword evidence="12" id="KW-1185">Reference proteome</keyword>
<proteinExistence type="predicted"/>
<keyword evidence="4" id="KW-0256">Endoplasmic reticulum</keyword>
<feature type="region of interest" description="Disordered" evidence="9">
    <location>
        <begin position="602"/>
        <end position="737"/>
    </location>
</feature>
<dbReference type="InterPro" id="IPR031468">
    <property type="entry name" value="SMP_LBD"/>
</dbReference>
<keyword evidence="2" id="KW-0813">Transport</keyword>
<evidence type="ECO:0000256" key="9">
    <source>
        <dbReference type="SAM" id="MobiDB-lite"/>
    </source>
</evidence>
<reference evidence="12" key="1">
    <citation type="journal article" date="2016" name="Nat. Commun.">
        <title>The Gonium pectorale genome demonstrates co-option of cell cycle regulation during the evolution of multicellularity.</title>
        <authorList>
            <person name="Hanschen E.R."/>
            <person name="Marriage T.N."/>
            <person name="Ferris P.J."/>
            <person name="Hamaji T."/>
            <person name="Toyoda A."/>
            <person name="Fujiyama A."/>
            <person name="Neme R."/>
            <person name="Noguchi H."/>
            <person name="Minakuchi Y."/>
            <person name="Suzuki M."/>
            <person name="Kawai-Toyooka H."/>
            <person name="Smith D.R."/>
            <person name="Sparks H."/>
            <person name="Anderson J."/>
            <person name="Bakaric R."/>
            <person name="Luria V."/>
            <person name="Karger A."/>
            <person name="Kirschner M.W."/>
            <person name="Durand P.M."/>
            <person name="Michod R.E."/>
            <person name="Nozaki H."/>
            <person name="Olson B.J."/>
        </authorList>
    </citation>
    <scope>NUCLEOTIDE SEQUENCE [LARGE SCALE GENOMIC DNA]</scope>
    <source>
        <strain evidence="12">NIES-2863</strain>
    </source>
</reference>
<dbReference type="EMBL" id="LSYV01000042">
    <property type="protein sequence ID" value="KXZ46687.1"/>
    <property type="molecule type" value="Genomic_DNA"/>
</dbReference>
<evidence type="ECO:0000256" key="2">
    <source>
        <dbReference type="ARBA" id="ARBA00022448"/>
    </source>
</evidence>
<comment type="caution">
    <text evidence="11">The sequence shown here is derived from an EMBL/GenBank/DDBJ whole genome shotgun (WGS) entry which is preliminary data.</text>
</comment>
<feature type="compositionally biased region" description="Gly residues" evidence="9">
    <location>
        <begin position="432"/>
        <end position="451"/>
    </location>
</feature>
<sequence>MGAEQSAARDVCRRQDPAGASHPGSGAEPQLPGLAARFKGMQAALGSSSAPVRALGRRLGMEVLDGLCMRPGQGPEEGVAAAEATQEGTPLPPATPGAAADAKGRATGAAGGGDAGQLRMPDAGSFAEAVATELGASEGSSGRDLLLLHLDLDDLMAQAAGGAGRAEANGASAAAAETAGEAGNAPGKAGREATATTAATTVAADDVRWDAGCEALEWLDALLRGLLARPDIRERTLLALSFEFLGLGRVEADLASPLLVVRRLPGVVRRDRAERLSYREALAAGGQGAILADRLLPEVAYKVCCILFLTERIRPKAGAEEELDEGAAGAPQPPQQPGGRRRGSAGMQRRPYLVRRRGAAAGDGPPAQLVSTHPAAVRQGSFAGPVWLVPATLWARGQAATEWPPPTQGPAAVATKYHATLLRPGPGPGMAAAGGSGGGGVGGGAATAGGSAGRASVQGGEAAGAPGAGAGAGALLVLVPERGGRGAKASAGSGPAASARGGPPALVVPLEGASVDLMRDVLGGRSPWSRRFPLQLSHPSRPLLHGESTLYLFAESGSAKEQWHAALRAVLAPASSLAATQQLYDHYCRHMASLQLVPPPPVPPDLAVPARPAGAPPVQQPLTGGAYRPSAGGRGAPAVAAAAPPPPKQKPAPTPTAGAAGAPSKDRQRPPPAAARGAALGEPSAAPAPRPRGRNPFGFILSRFGRGPSRGAATTASGGAPGGSVPPSTAPSVVGLSLSPGATPRQISAADLGSLGAAAGLGDGLQPLSAKAATTSAFAYPRSPRHARSVSVPEILLGDGDDYGGAAERDGAAASGDGGGAGGDRPSRLRTEPPEYSGLSDIFTACSYSGRASRAGVLLVRAQVALAAPQEQQRAKAAAKAAEDARRAEERAARERERAEAQQRRQAEQAQARQAKERDRTLKQTRSAKSLQDLAAATLAAAAADPGARALVDVLHGLNMVLVRIGFELLRRRGFEAWLARLIQNKLDAARRPGFLHRLQLKRFDLGCSAPQLRDVRAVAGPNNLAPGSATSPQLALQVVWVGNASAAISTKIDFDQSASPRAAAGPPTPAPAAASGASG</sequence>
<evidence type="ECO:0000259" key="10">
    <source>
        <dbReference type="PROSITE" id="PS51847"/>
    </source>
</evidence>
<dbReference type="OrthoDB" id="514563at2759"/>
<dbReference type="GO" id="GO:0006869">
    <property type="term" value="P:lipid transport"/>
    <property type="evidence" value="ECO:0007669"/>
    <property type="project" value="UniProtKB-KW"/>
</dbReference>
<evidence type="ECO:0000256" key="4">
    <source>
        <dbReference type="ARBA" id="ARBA00022824"/>
    </source>
</evidence>
<evidence type="ECO:0000256" key="1">
    <source>
        <dbReference type="ARBA" id="ARBA00004586"/>
    </source>
</evidence>
<dbReference type="STRING" id="33097.A0A150GA12"/>
<dbReference type="PANTHER" id="PTHR13466:SF0">
    <property type="entry name" value="SMP-LTD DOMAIN-CONTAINING PROTEIN"/>
    <property type="match status" value="1"/>
</dbReference>
<evidence type="ECO:0000256" key="6">
    <source>
        <dbReference type="ARBA" id="ARBA00023055"/>
    </source>
</evidence>
<feature type="region of interest" description="Disordered" evidence="9">
    <location>
        <begin position="801"/>
        <end position="836"/>
    </location>
</feature>
<feature type="compositionally biased region" description="Low complexity" evidence="9">
    <location>
        <begin position="707"/>
        <end position="735"/>
    </location>
</feature>
<feature type="region of interest" description="Disordered" evidence="9">
    <location>
        <begin position="320"/>
        <end position="347"/>
    </location>
</feature>
<name>A0A150GA12_GONPE</name>
<feature type="compositionally biased region" description="Low complexity" evidence="9">
    <location>
        <begin position="96"/>
        <end position="108"/>
    </location>
</feature>
<evidence type="ECO:0000256" key="8">
    <source>
        <dbReference type="ARBA" id="ARBA00023136"/>
    </source>
</evidence>
<protein>
    <recommendedName>
        <fullName evidence="10">SMP-LTD domain-containing protein</fullName>
    </recommendedName>
</protein>
<feature type="compositionally biased region" description="Low complexity" evidence="9">
    <location>
        <begin position="620"/>
        <end position="642"/>
    </location>
</feature>
<organism evidence="11 12">
    <name type="scientific">Gonium pectorale</name>
    <name type="common">Green alga</name>
    <dbReference type="NCBI Taxonomy" id="33097"/>
    <lineage>
        <taxon>Eukaryota</taxon>
        <taxon>Viridiplantae</taxon>
        <taxon>Chlorophyta</taxon>
        <taxon>core chlorophytes</taxon>
        <taxon>Chlorophyceae</taxon>
        <taxon>CS clade</taxon>
        <taxon>Chlamydomonadales</taxon>
        <taxon>Volvocaceae</taxon>
        <taxon>Gonium</taxon>
    </lineage>
</organism>